<dbReference type="AlphaFoldDB" id="A0A419T197"/>
<evidence type="ECO:0000313" key="3">
    <source>
        <dbReference type="Proteomes" id="UP000284277"/>
    </source>
</evidence>
<dbReference type="EMBL" id="MCIA01000021">
    <property type="protein sequence ID" value="RKD31350.1"/>
    <property type="molecule type" value="Genomic_DNA"/>
</dbReference>
<sequence>MQIKEKVREFLSRFLRNYNVADDENLFDNKLVNSLFAMQLIVFIEREFEIALTNDDFQLENFQTINSIATLIELKKGSVLGEINNGGQ</sequence>
<dbReference type="Proteomes" id="UP000284277">
    <property type="component" value="Unassembled WGS sequence"/>
</dbReference>
<evidence type="ECO:0000313" key="2">
    <source>
        <dbReference type="EMBL" id="RKD31350.1"/>
    </source>
</evidence>
<comment type="caution">
    <text evidence="2">The sequence shown here is derived from an EMBL/GenBank/DDBJ whole genome shotgun (WGS) entry which is preliminary data.</text>
</comment>
<keyword evidence="3" id="KW-1185">Reference proteome</keyword>
<dbReference type="Gene3D" id="1.10.1200.10">
    <property type="entry name" value="ACP-like"/>
    <property type="match status" value="1"/>
</dbReference>
<dbReference type="InterPro" id="IPR009081">
    <property type="entry name" value="PP-bd_ACP"/>
</dbReference>
<name>A0A419T197_9FIRM</name>
<dbReference type="SUPFAM" id="SSF47336">
    <property type="entry name" value="ACP-like"/>
    <property type="match status" value="1"/>
</dbReference>
<organism evidence="2 3">
    <name type="scientific">Lacrimispora algidixylanolytica</name>
    <dbReference type="NCBI Taxonomy" id="94868"/>
    <lineage>
        <taxon>Bacteria</taxon>
        <taxon>Bacillati</taxon>
        <taxon>Bacillota</taxon>
        <taxon>Clostridia</taxon>
        <taxon>Lachnospirales</taxon>
        <taxon>Lachnospiraceae</taxon>
        <taxon>Lacrimispora</taxon>
    </lineage>
</organism>
<reference evidence="2 3" key="1">
    <citation type="submission" date="2016-08" db="EMBL/GenBank/DDBJ databases">
        <title>A new outlook on sporulation: Clostridium algidixylanolyticum.</title>
        <authorList>
            <person name="Poppleton D.I."/>
            <person name="Gribaldo S."/>
        </authorList>
    </citation>
    <scope>NUCLEOTIDE SEQUENCE [LARGE SCALE GENOMIC DNA]</scope>
    <source>
        <strain evidence="2 3">SPL73</strain>
    </source>
</reference>
<accession>A0A419T197</accession>
<dbReference type="InterPro" id="IPR036736">
    <property type="entry name" value="ACP-like_sf"/>
</dbReference>
<dbReference type="Pfam" id="PF00550">
    <property type="entry name" value="PP-binding"/>
    <property type="match status" value="1"/>
</dbReference>
<protein>
    <submittedName>
        <fullName evidence="2">D-alanyl carrier protein</fullName>
    </submittedName>
</protein>
<evidence type="ECO:0000259" key="1">
    <source>
        <dbReference type="PROSITE" id="PS50075"/>
    </source>
</evidence>
<dbReference type="RefSeq" id="WP_243117208.1">
    <property type="nucleotide sequence ID" value="NZ_MCIA01000021.1"/>
</dbReference>
<proteinExistence type="predicted"/>
<dbReference type="PROSITE" id="PS50075">
    <property type="entry name" value="CARRIER"/>
    <property type="match status" value="1"/>
</dbReference>
<gene>
    <name evidence="2" type="ORF">BET01_20755</name>
</gene>
<feature type="domain" description="Carrier" evidence="1">
    <location>
        <begin position="1"/>
        <end position="76"/>
    </location>
</feature>